<feature type="domain" description="Phosphatidic acid phosphatase type 2/haloperoxidase" evidence="1">
    <location>
        <begin position="278"/>
        <end position="422"/>
    </location>
</feature>
<organism evidence="2 3">
    <name type="scientific">Lacipirellula parvula</name>
    <dbReference type="NCBI Taxonomy" id="2650471"/>
    <lineage>
        <taxon>Bacteria</taxon>
        <taxon>Pseudomonadati</taxon>
        <taxon>Planctomycetota</taxon>
        <taxon>Planctomycetia</taxon>
        <taxon>Pirellulales</taxon>
        <taxon>Lacipirellulaceae</taxon>
        <taxon>Lacipirellula</taxon>
    </lineage>
</organism>
<dbReference type="AlphaFoldDB" id="A0A5K7X1R8"/>
<dbReference type="InterPro" id="IPR036938">
    <property type="entry name" value="PAP2/HPO_sf"/>
</dbReference>
<proteinExistence type="predicted"/>
<sequence length="462" mass="49759">MNLTMKLRRLLAAACLFIGTAASDVRGDEILDWNATIRQVIQANATHANPGWSTRAMAMTNGAMYDVMMGFERTHQPFKHDAPAPAGASQQAALAQAAYQTLMFAYPGQQPILDAAIAAKLAAIPDSPAKAAGVAYGNQTAQAYINWRTGDNADVTYPYTPGTAPGEWRPDPLHPNQSAWGPGWGTVAPFAIPNSDYFPLDPPPALDSAEYAAAFNQVKELGALNSVTRTADQTDMAIFWAYDRQSMGPPPVLFDRNLQDIALTMGNTERENARLFAIASVAMADAATAAWDAKFTDNFWRPITAIREGDADGNAATEAAVDWKPLGAPGANVNDWSDDFTPPFPAWPSGHASMGGALFEVLRDFYGTDDVDYVLNSAESMPSGLNTRSFTSFSQAEWENGMSRIYLGVHWIFDAEDGITLGNNIADWVGANMFQAVPEPGAATMLTMALAATTLSTRRRAK</sequence>
<gene>
    <name evidence="2" type="ORF">PLANPX_0206</name>
</gene>
<accession>A0A5K7X1R8</accession>
<dbReference type="InterPro" id="IPR000326">
    <property type="entry name" value="PAP2/HPO"/>
</dbReference>
<dbReference type="EMBL" id="AP021861">
    <property type="protein sequence ID" value="BBO30594.1"/>
    <property type="molecule type" value="Genomic_DNA"/>
</dbReference>
<dbReference type="Gene3D" id="1.10.606.20">
    <property type="match status" value="1"/>
</dbReference>
<evidence type="ECO:0000313" key="2">
    <source>
        <dbReference type="EMBL" id="BBO30594.1"/>
    </source>
</evidence>
<evidence type="ECO:0000313" key="3">
    <source>
        <dbReference type="Proteomes" id="UP000326837"/>
    </source>
</evidence>
<dbReference type="SUPFAM" id="SSF48317">
    <property type="entry name" value="Acid phosphatase/Vanadium-dependent haloperoxidase"/>
    <property type="match status" value="1"/>
</dbReference>
<protein>
    <recommendedName>
        <fullName evidence="1">Phosphatidic acid phosphatase type 2/haloperoxidase domain-containing protein</fullName>
    </recommendedName>
</protein>
<dbReference type="InterPro" id="IPR052559">
    <property type="entry name" value="V-haloperoxidase"/>
</dbReference>
<dbReference type="Proteomes" id="UP000326837">
    <property type="component" value="Chromosome"/>
</dbReference>
<dbReference type="CDD" id="cd03398">
    <property type="entry name" value="PAP2_haloperoxidase"/>
    <property type="match status" value="1"/>
</dbReference>
<dbReference type="PANTHER" id="PTHR34599:SF1">
    <property type="entry name" value="PHOSPHATIDIC ACID PHOSPHATASE TYPE 2_HALOPEROXIDASE DOMAIN-CONTAINING PROTEIN"/>
    <property type="match status" value="1"/>
</dbReference>
<dbReference type="KEGG" id="lpav:PLANPX_0206"/>
<reference evidence="3" key="1">
    <citation type="submission" date="2019-10" db="EMBL/GenBank/DDBJ databases">
        <title>Lacipirellula parvula gen. nov., sp. nov., representing a lineage of planctomycetes widespread in freshwater anoxic habitats, and description of the family Lacipirellulaceae.</title>
        <authorList>
            <person name="Dedysh S.N."/>
            <person name="Kulichevskaya I.S."/>
            <person name="Beletsky A.V."/>
            <person name="Rakitin A.L."/>
            <person name="Mardanov A.V."/>
            <person name="Ivanova A.A."/>
            <person name="Saltykova V.X."/>
            <person name="Rijpstra W.I.C."/>
            <person name="Sinninghe Damste J.S."/>
            <person name="Ravin N.V."/>
        </authorList>
    </citation>
    <scope>NUCLEOTIDE SEQUENCE [LARGE SCALE GENOMIC DNA]</scope>
    <source>
        <strain evidence="3">PX69</strain>
    </source>
</reference>
<dbReference type="Pfam" id="PF01569">
    <property type="entry name" value="PAP2"/>
    <property type="match status" value="1"/>
</dbReference>
<name>A0A5K7X1R8_9BACT</name>
<evidence type="ECO:0000259" key="1">
    <source>
        <dbReference type="Pfam" id="PF01569"/>
    </source>
</evidence>
<dbReference type="PANTHER" id="PTHR34599">
    <property type="entry name" value="PEROXIDASE-RELATED"/>
    <property type="match status" value="1"/>
</dbReference>
<keyword evidence="3" id="KW-1185">Reference proteome</keyword>